<feature type="site" description="Transition state stabilizer" evidence="9">
    <location>
        <position position="191"/>
    </location>
</feature>
<dbReference type="GO" id="GO:0005829">
    <property type="term" value="C:cytosol"/>
    <property type="evidence" value="ECO:0007669"/>
    <property type="project" value="TreeGrafter"/>
</dbReference>
<dbReference type="SUPFAM" id="SSF53067">
    <property type="entry name" value="Actin-like ATPase domain"/>
    <property type="match status" value="2"/>
</dbReference>
<organism evidence="11 12">
    <name type="scientific">Lichenicola cladoniae</name>
    <dbReference type="NCBI Taxonomy" id="1484109"/>
    <lineage>
        <taxon>Bacteria</taxon>
        <taxon>Pseudomonadati</taxon>
        <taxon>Pseudomonadota</taxon>
        <taxon>Alphaproteobacteria</taxon>
        <taxon>Acetobacterales</taxon>
        <taxon>Acetobacteraceae</taxon>
        <taxon>Lichenicola</taxon>
    </lineage>
</organism>
<dbReference type="PIRSF" id="PIRSF000722">
    <property type="entry name" value="Acetate_prop_kin"/>
    <property type="match status" value="1"/>
</dbReference>
<dbReference type="InterPro" id="IPR023865">
    <property type="entry name" value="Aliphatic_acid_kinase_CS"/>
</dbReference>
<dbReference type="PROSITE" id="PS01075">
    <property type="entry name" value="ACETATE_KINASE_1"/>
    <property type="match status" value="1"/>
</dbReference>
<evidence type="ECO:0000256" key="3">
    <source>
        <dbReference type="ARBA" id="ARBA00022679"/>
    </source>
</evidence>
<reference evidence="11 12" key="1">
    <citation type="journal article" date="2014" name="World J. Microbiol. Biotechnol.">
        <title>Biodiversity and physiological characteristics of Antarctic and Arctic lichens-associated bacteria.</title>
        <authorList>
            <person name="Lee Y.M."/>
            <person name="Kim E.H."/>
            <person name="Lee H.K."/>
            <person name="Hong S.G."/>
        </authorList>
    </citation>
    <scope>NUCLEOTIDE SEQUENCE [LARGE SCALE GENOMIC DNA]</scope>
    <source>
        <strain evidence="11 12">PAMC 26569</strain>
    </source>
</reference>
<keyword evidence="7 9" id="KW-0067">ATP-binding</keyword>
<accession>A0A6M8GZ25</accession>
<gene>
    <name evidence="9" type="primary">ackA</name>
    <name evidence="11" type="ORF">HN018_01720</name>
</gene>
<evidence type="ECO:0000313" key="12">
    <source>
        <dbReference type="Proteomes" id="UP000500767"/>
    </source>
</evidence>
<evidence type="ECO:0000256" key="8">
    <source>
        <dbReference type="ARBA" id="ARBA00022842"/>
    </source>
</evidence>
<evidence type="ECO:0000256" key="6">
    <source>
        <dbReference type="ARBA" id="ARBA00022777"/>
    </source>
</evidence>
<dbReference type="GO" id="GO:0005524">
    <property type="term" value="F:ATP binding"/>
    <property type="evidence" value="ECO:0007669"/>
    <property type="project" value="UniProtKB-KW"/>
</dbReference>
<proteinExistence type="inferred from homology"/>
<feature type="binding site" evidence="9">
    <location>
        <position position="389"/>
    </location>
    <ligand>
        <name>Mg(2+)</name>
        <dbReference type="ChEBI" id="CHEBI:18420"/>
    </ligand>
</feature>
<evidence type="ECO:0000313" key="11">
    <source>
        <dbReference type="EMBL" id="QKE88934.1"/>
    </source>
</evidence>
<dbReference type="EC" id="2.7.2.1" evidence="9"/>
<feature type="binding site" evidence="9">
    <location>
        <position position="27"/>
    </location>
    <ligand>
        <name>ATP</name>
        <dbReference type="ChEBI" id="CHEBI:30616"/>
    </ligand>
</feature>
<evidence type="ECO:0000256" key="1">
    <source>
        <dbReference type="ARBA" id="ARBA00008748"/>
    </source>
</evidence>
<dbReference type="RefSeq" id="WP_171836133.1">
    <property type="nucleotide sequence ID" value="NZ_CP053708.1"/>
</dbReference>
<dbReference type="GO" id="GO:0008776">
    <property type="term" value="F:acetate kinase activity"/>
    <property type="evidence" value="ECO:0007669"/>
    <property type="project" value="UniProtKB-UniRule"/>
</dbReference>
<dbReference type="HAMAP" id="MF_00020">
    <property type="entry name" value="Acetate_kinase"/>
    <property type="match status" value="1"/>
</dbReference>
<dbReference type="PANTHER" id="PTHR21060:SF21">
    <property type="entry name" value="ACETATE KINASE"/>
    <property type="match status" value="1"/>
</dbReference>
<name>A0A6M8GZ25_9PROT</name>
<dbReference type="NCBIfam" id="TIGR00016">
    <property type="entry name" value="ackA"/>
    <property type="match status" value="1"/>
</dbReference>
<keyword evidence="3 9" id="KW-0808">Transferase</keyword>
<dbReference type="InterPro" id="IPR000890">
    <property type="entry name" value="Aliphatic_acid_kin_short-chain"/>
</dbReference>
<comment type="cofactor">
    <cofactor evidence="9">
        <name>Mg(2+)</name>
        <dbReference type="ChEBI" id="CHEBI:18420"/>
    </cofactor>
    <cofactor evidence="9">
        <name>Mn(2+)</name>
        <dbReference type="ChEBI" id="CHEBI:29035"/>
    </cofactor>
    <text evidence="9">Mg(2+). Can also accept Mn(2+).</text>
</comment>
<dbReference type="PANTHER" id="PTHR21060">
    <property type="entry name" value="ACETATE KINASE"/>
    <property type="match status" value="1"/>
</dbReference>
<keyword evidence="5 9" id="KW-0547">Nucleotide-binding</keyword>
<feature type="binding site" evidence="9">
    <location>
        <begin position="293"/>
        <end position="295"/>
    </location>
    <ligand>
        <name>ATP</name>
        <dbReference type="ChEBI" id="CHEBI:30616"/>
    </ligand>
</feature>
<evidence type="ECO:0000256" key="5">
    <source>
        <dbReference type="ARBA" id="ARBA00022741"/>
    </source>
</evidence>
<keyword evidence="4 9" id="KW-0479">Metal-binding</keyword>
<dbReference type="EMBL" id="CP053708">
    <property type="protein sequence ID" value="QKE88934.1"/>
    <property type="molecule type" value="Genomic_DNA"/>
</dbReference>
<comment type="subunit">
    <text evidence="9">Homodimer.</text>
</comment>
<dbReference type="PROSITE" id="PS01076">
    <property type="entry name" value="ACETATE_KINASE_2"/>
    <property type="match status" value="1"/>
</dbReference>
<dbReference type="InterPro" id="IPR004372">
    <property type="entry name" value="Ac/propionate_kinase"/>
</dbReference>
<comment type="catalytic activity">
    <reaction evidence="9">
        <text>acetate + ATP = acetyl phosphate + ADP</text>
        <dbReference type="Rhea" id="RHEA:11352"/>
        <dbReference type="ChEBI" id="CHEBI:22191"/>
        <dbReference type="ChEBI" id="CHEBI:30089"/>
        <dbReference type="ChEBI" id="CHEBI:30616"/>
        <dbReference type="ChEBI" id="CHEBI:456216"/>
        <dbReference type="EC" id="2.7.2.1"/>
    </reaction>
</comment>
<dbReference type="AlphaFoldDB" id="A0A6M8GZ25"/>
<keyword evidence="12" id="KW-1185">Reference proteome</keyword>
<dbReference type="GO" id="GO:0006083">
    <property type="term" value="P:acetate metabolic process"/>
    <property type="evidence" value="ECO:0007669"/>
    <property type="project" value="TreeGrafter"/>
</dbReference>
<keyword evidence="2 9" id="KW-0963">Cytoplasm</keyword>
<feature type="active site" description="Proton donor/acceptor" evidence="9">
    <location>
        <position position="160"/>
    </location>
</feature>
<dbReference type="InterPro" id="IPR043129">
    <property type="entry name" value="ATPase_NBD"/>
</dbReference>
<comment type="subcellular location">
    <subcellularLocation>
        <location evidence="9">Cytoplasm</location>
    </subcellularLocation>
</comment>
<feature type="binding site" evidence="9">
    <location>
        <begin position="338"/>
        <end position="342"/>
    </location>
    <ligand>
        <name>ATP</name>
        <dbReference type="ChEBI" id="CHEBI:30616"/>
    </ligand>
</feature>
<feature type="binding site" evidence="9">
    <location>
        <position position="20"/>
    </location>
    <ligand>
        <name>Mg(2+)</name>
        <dbReference type="ChEBI" id="CHEBI:18420"/>
    </ligand>
</feature>
<protein>
    <recommendedName>
        <fullName evidence="9">Acetate kinase</fullName>
        <ecNumber evidence="9">2.7.2.1</ecNumber>
    </recommendedName>
    <alternativeName>
        <fullName evidence="9">Acetokinase</fullName>
    </alternativeName>
</protein>
<dbReference type="Proteomes" id="UP000500767">
    <property type="component" value="Chromosome"/>
</dbReference>
<sequence length="404" mass="43104">MSHSAGPTSPPAADAILTLNAGSSSIKFALFRIVDADIMVAVRGQIDGIGTAPRFRAADPEGNRLGEQAWTDDARFQEDLLQFLLDWIVAHLGPDRLVAVGHRVVHGGRDHDRPALVTADLLASLEALVPLAPLHQPHNLAPIRAVEAIRPGLSQVACFDTAFHHAMPMVAARIALPREFEALGLRRYGFHGLSYEYITRRLRVLSPGIAAGRVIVAHLGNGASLCAMANGQSQDTTMSFTPLDGLVMGTRCGSIDPGAILYLLREQGMDADQVENLLDRRSGLLGVSGLSSDMRVLLDSDDPKAAEAVELFVYHVAREAGAMASTLGGVDGIVFTGGIGEHAAKVRALVCERLVWLGAEMNDMANEAGKDIISTADSRVEIRVVPTDEESMIAHHTLDLCAGI</sequence>
<evidence type="ECO:0000256" key="10">
    <source>
        <dbReference type="RuleBase" id="RU003835"/>
    </source>
</evidence>
<comment type="similarity">
    <text evidence="1 9 10">Belongs to the acetokinase family.</text>
</comment>
<evidence type="ECO:0000256" key="9">
    <source>
        <dbReference type="HAMAP-Rule" id="MF_00020"/>
    </source>
</evidence>
<dbReference type="KEGG" id="lck:HN018_01720"/>
<evidence type="ECO:0000256" key="7">
    <source>
        <dbReference type="ARBA" id="ARBA00022840"/>
    </source>
</evidence>
<dbReference type="Gene3D" id="3.30.420.40">
    <property type="match status" value="2"/>
</dbReference>
<evidence type="ECO:0000256" key="2">
    <source>
        <dbReference type="ARBA" id="ARBA00022490"/>
    </source>
</evidence>
<dbReference type="Pfam" id="PF00871">
    <property type="entry name" value="Acetate_kinase"/>
    <property type="match status" value="1"/>
</dbReference>
<comment type="pathway">
    <text evidence="9">Metabolic intermediate biosynthesis; acetyl-CoA biosynthesis; acetyl-CoA from acetate: step 1/2.</text>
</comment>
<dbReference type="UniPathway" id="UPA00340">
    <property type="reaction ID" value="UER00458"/>
</dbReference>
<dbReference type="PRINTS" id="PR00471">
    <property type="entry name" value="ACETATEKNASE"/>
</dbReference>
<evidence type="ECO:0000256" key="4">
    <source>
        <dbReference type="ARBA" id="ARBA00022723"/>
    </source>
</evidence>
<keyword evidence="8 9" id="KW-0460">Magnesium</keyword>
<feature type="binding site" evidence="9">
    <location>
        <begin position="218"/>
        <end position="222"/>
    </location>
    <ligand>
        <name>ATP</name>
        <dbReference type="ChEBI" id="CHEBI:30616"/>
    </ligand>
</feature>
<dbReference type="GO" id="GO:0006085">
    <property type="term" value="P:acetyl-CoA biosynthetic process"/>
    <property type="evidence" value="ECO:0007669"/>
    <property type="project" value="UniProtKB-UniRule"/>
</dbReference>
<keyword evidence="6 9" id="KW-0418">Kinase</keyword>
<dbReference type="GO" id="GO:0000287">
    <property type="term" value="F:magnesium ion binding"/>
    <property type="evidence" value="ECO:0007669"/>
    <property type="project" value="UniProtKB-UniRule"/>
</dbReference>
<comment type="function">
    <text evidence="9">Catalyzes the formation of acetyl phosphate from acetate and ATP. Can also catalyze the reverse reaction.</text>
</comment>
<feature type="binding site" evidence="9">
    <location>
        <position position="103"/>
    </location>
    <ligand>
        <name>substrate</name>
    </ligand>
</feature>
<feature type="site" description="Transition state stabilizer" evidence="9">
    <location>
        <position position="251"/>
    </location>
</feature>